<dbReference type="GO" id="GO:0030154">
    <property type="term" value="P:cell differentiation"/>
    <property type="evidence" value="ECO:0007669"/>
    <property type="project" value="UniProtKB-KW"/>
</dbReference>
<dbReference type="PANTHER" id="PTHR35671">
    <property type="entry name" value="PROTEIN TOPAZ1"/>
    <property type="match status" value="1"/>
</dbReference>
<comment type="caution">
    <text evidence="10">The sequence shown here is derived from an EMBL/GenBank/DDBJ whole genome shotgun (WGS) entry which is preliminary data.</text>
</comment>
<evidence type="ECO:0000256" key="7">
    <source>
        <dbReference type="ARBA" id="ARBA00031943"/>
    </source>
</evidence>
<accession>A0A9Q0ELM6</accession>
<dbReference type="OrthoDB" id="8859650at2759"/>
<dbReference type="PANTHER" id="PTHR35671:SF1">
    <property type="entry name" value="PROTEIN TOPAZ1"/>
    <property type="match status" value="1"/>
</dbReference>
<keyword evidence="6" id="KW-0744">Spermatogenesis</keyword>
<gene>
    <name evidence="10" type="ORF">NHX12_023165</name>
</gene>
<organism evidence="10 11">
    <name type="scientific">Muraenolepis orangiensis</name>
    <name type="common">Patagonian moray cod</name>
    <dbReference type="NCBI Taxonomy" id="630683"/>
    <lineage>
        <taxon>Eukaryota</taxon>
        <taxon>Metazoa</taxon>
        <taxon>Chordata</taxon>
        <taxon>Craniata</taxon>
        <taxon>Vertebrata</taxon>
        <taxon>Euteleostomi</taxon>
        <taxon>Actinopterygii</taxon>
        <taxon>Neopterygii</taxon>
        <taxon>Teleostei</taxon>
        <taxon>Neoteleostei</taxon>
        <taxon>Acanthomorphata</taxon>
        <taxon>Zeiogadaria</taxon>
        <taxon>Gadariae</taxon>
        <taxon>Gadiformes</taxon>
        <taxon>Muraenolepidoidei</taxon>
        <taxon>Muraenolepididae</taxon>
        <taxon>Muraenolepis</taxon>
    </lineage>
</organism>
<proteinExistence type="predicted"/>
<evidence type="ECO:0000256" key="1">
    <source>
        <dbReference type="ARBA" id="ARBA00002132"/>
    </source>
</evidence>
<evidence type="ECO:0000256" key="4">
    <source>
        <dbReference type="ARBA" id="ARBA00022490"/>
    </source>
</evidence>
<comment type="function">
    <text evidence="1">Important for normal spermatogenesis and male fertility. Specifically required for progression to the post-meiotic stages of spermatocyte development. Seems to be necessary for normal expression levels of a number of testis-expressed gene transcripts, although its role in this process is unclear.</text>
</comment>
<dbReference type="GO" id="GO:0005829">
    <property type="term" value="C:cytosol"/>
    <property type="evidence" value="ECO:0007669"/>
    <property type="project" value="UniProtKB-SubCell"/>
</dbReference>
<protein>
    <recommendedName>
        <fullName evidence="3">Protein TOPAZ1</fullName>
    </recommendedName>
    <alternativeName>
        <fullName evidence="7">Testis- and ovary-specific PAZ domain-containing protein 1</fullName>
    </alternativeName>
</protein>
<evidence type="ECO:0000256" key="5">
    <source>
        <dbReference type="ARBA" id="ARBA00022782"/>
    </source>
</evidence>
<evidence type="ECO:0000256" key="2">
    <source>
        <dbReference type="ARBA" id="ARBA00004514"/>
    </source>
</evidence>
<evidence type="ECO:0000256" key="8">
    <source>
        <dbReference type="SAM" id="MobiDB-lite"/>
    </source>
</evidence>
<name>A0A9Q0ELM6_9TELE</name>
<dbReference type="GO" id="GO:0048137">
    <property type="term" value="P:spermatocyte division"/>
    <property type="evidence" value="ECO:0007669"/>
    <property type="project" value="TreeGrafter"/>
</dbReference>
<feature type="compositionally biased region" description="Low complexity" evidence="8">
    <location>
        <begin position="172"/>
        <end position="189"/>
    </location>
</feature>
<feature type="region of interest" description="Disordered" evidence="8">
    <location>
        <begin position="154"/>
        <end position="189"/>
    </location>
</feature>
<keyword evidence="11" id="KW-1185">Reference proteome</keyword>
<dbReference type="Pfam" id="PF14669">
    <property type="entry name" value="Asp_Glu_race_2"/>
    <property type="match status" value="1"/>
</dbReference>
<feature type="domain" description="Protein TOPAZ1" evidence="9">
    <location>
        <begin position="388"/>
        <end position="558"/>
    </location>
</feature>
<dbReference type="InterPro" id="IPR038952">
    <property type="entry name" value="TOPAZ1"/>
</dbReference>
<sequence length="791" mass="87225">MCQVTSTGDCPLVGGEEVLSPSVSVDQWSKMYTDVSLPWPLVSPLSSPTRPPPTGPSSTGIPPNQRSQGDAQASLDSMPDEMTAYEHDVLLVHVVQDDAGLLFEDPGLLFEDPGLLLEDPGLLLEDPGLLLQDPGLLLEDPGLLLEDLRSTLKPSPLENARPHTIEEESDGSPSWPATQSPSPSTSWPTEPAVGQYCRYYFSETLSCVFNVCWFLHSPVEGDEKFCVESVLRFLKNPRCLQKACAVFTDYYQKNPPGVWFSNHVMSHLLWALLEAGLYRDIHSVLGIALAHNIPVDHQPLHEFLLELFNVVREKSLTAILPDLMRLLSQAPVPGLPPCAPMSPAFQGNAPSAMLGSHMLLPPATNDNIVALDGFQECLNLAHAIVEVKLCTKHQNWLRLGLVLRWACRASLLPADREQLSGRVAVALLTESHTLPVPFVPFTDPFRQECDDGLTKNTLGRIGVSLMYRYHKTQQWVKGRRVAEVLSGFRVAFSTLKGLFGDASAVSRCGLVTVAAELFLQTGSIEGALDTLRDDAWFLASGSWPCEPGDLEKRSHLLMRLAENTSRQAALEILSNLPGLQDVPQEVLLEVPQESVDVSRYAAVFHAHLQACVDRQMLPVASDLAELILLKGLTVEAGLLQTLLNRLGNTNSWFAARKLFRRALNGGYYPGVCVPRVLWSLCVPSTLGEMEMALCLEMFITVNHDSLLHLADDAGGLCITLKRSQTDETLYLAACSRLYSAAGALQPKLAVHFWAANPLQERVFALDTLSARLWLEHNHVWANQMWSRLSWQ</sequence>
<dbReference type="InterPro" id="IPR029435">
    <property type="entry name" value="TOPAZ1_dom"/>
</dbReference>
<comment type="subcellular location">
    <subcellularLocation>
        <location evidence="2">Cytoplasm</location>
        <location evidence="2">Cytosol</location>
    </subcellularLocation>
</comment>
<reference evidence="10" key="1">
    <citation type="submission" date="2022-07" db="EMBL/GenBank/DDBJ databases">
        <title>Chromosome-level genome of Muraenolepis orangiensis.</title>
        <authorList>
            <person name="Kim J."/>
        </authorList>
    </citation>
    <scope>NUCLEOTIDE SEQUENCE</scope>
    <source>
        <strain evidence="10">KU_S4_2022</strain>
        <tissue evidence="10">Muscle</tissue>
    </source>
</reference>
<evidence type="ECO:0000313" key="11">
    <source>
        <dbReference type="Proteomes" id="UP001148018"/>
    </source>
</evidence>
<keyword evidence="5" id="KW-0221">Differentiation</keyword>
<evidence type="ECO:0000256" key="6">
    <source>
        <dbReference type="ARBA" id="ARBA00022871"/>
    </source>
</evidence>
<feature type="compositionally biased region" description="Polar residues" evidence="8">
    <location>
        <begin position="64"/>
        <end position="75"/>
    </location>
</feature>
<dbReference type="AlphaFoldDB" id="A0A9Q0ELM6"/>
<dbReference type="Proteomes" id="UP001148018">
    <property type="component" value="Unassembled WGS sequence"/>
</dbReference>
<evidence type="ECO:0000313" key="10">
    <source>
        <dbReference type="EMBL" id="KAJ3608633.1"/>
    </source>
</evidence>
<evidence type="ECO:0000256" key="3">
    <source>
        <dbReference type="ARBA" id="ARBA00016464"/>
    </source>
</evidence>
<feature type="region of interest" description="Disordered" evidence="8">
    <location>
        <begin position="43"/>
        <end position="76"/>
    </location>
</feature>
<keyword evidence="4" id="KW-0963">Cytoplasm</keyword>
<dbReference type="EMBL" id="JANIIK010000039">
    <property type="protein sequence ID" value="KAJ3608633.1"/>
    <property type="molecule type" value="Genomic_DNA"/>
</dbReference>
<evidence type="ECO:0000259" key="9">
    <source>
        <dbReference type="Pfam" id="PF14669"/>
    </source>
</evidence>